<dbReference type="SUPFAM" id="SSF52518">
    <property type="entry name" value="Thiamin diphosphate-binding fold (THDP-binding)"/>
    <property type="match status" value="1"/>
</dbReference>
<dbReference type="Gene3D" id="3.40.50.970">
    <property type="match status" value="1"/>
</dbReference>
<dbReference type="PANTHER" id="PTHR48084">
    <property type="entry name" value="2-OXOGLUTARATE OXIDOREDUCTASE SUBUNIT KORB-RELATED"/>
    <property type="match status" value="1"/>
</dbReference>
<dbReference type="HOGENOM" id="CLU_048564_0_0_2"/>
<feature type="domain" description="Thiamine pyrophosphate enzyme TPP-binding" evidence="5">
    <location>
        <begin position="66"/>
        <end position="212"/>
    </location>
</feature>
<dbReference type="OrthoDB" id="30755at2157"/>
<accession>A8ABF2</accession>
<dbReference type="RefSeq" id="WP_012123218.1">
    <property type="nucleotide sequence ID" value="NC_009776.1"/>
</dbReference>
<sequence>MSLEEARRKLRRMPQMALARAEALPHSLCPGCGIGTILNTFLRAMDELVQEGKLDPDKLVVVSGIGCSGRISGFIKVDSMHTTHGRPVAFATGIKLAKPELNVWVFGGDADLFQIGLNHTLQAARRNIDINVVMVNNFNIAMTGGVPTVTTPPGSVTKYSPKGWLERPFNVPKLVASAGATWVARWTTAHPFQLKNAFKEMALRKGFNFLEVVSQCPVLYGRYNKFRDPYSMVEYFMKMSKPVKKPNDPQTLEEASIEFGKPILVGKFVEREAPEYVETLYQMLGVRK</sequence>
<dbReference type="Proteomes" id="UP000000262">
    <property type="component" value="Chromosome"/>
</dbReference>
<evidence type="ECO:0000256" key="2">
    <source>
        <dbReference type="ARBA" id="ARBA00012691"/>
    </source>
</evidence>
<dbReference type="InterPro" id="IPR051457">
    <property type="entry name" value="2-oxoacid:Fd_oxidoreductase"/>
</dbReference>
<keyword evidence="3" id="KW-0560">Oxidoreductase</keyword>
<dbReference type="EC" id="1.2.7.11" evidence="2"/>
<dbReference type="Pfam" id="PF02775">
    <property type="entry name" value="TPP_enzyme_C"/>
    <property type="match status" value="1"/>
</dbReference>
<evidence type="ECO:0000256" key="3">
    <source>
        <dbReference type="ARBA" id="ARBA00023002"/>
    </source>
</evidence>
<dbReference type="PANTHER" id="PTHR48084:SF1">
    <property type="entry name" value="2-OXOGLUTARATE SYNTHASE SUBUNIT KORB"/>
    <property type="match status" value="1"/>
</dbReference>
<dbReference type="EMBL" id="CP000816">
    <property type="protein sequence ID" value="ABU82254.1"/>
    <property type="molecule type" value="Genomic_DNA"/>
</dbReference>
<gene>
    <name evidence="6" type="ordered locus">Igni_1077</name>
</gene>
<dbReference type="GeneID" id="5562121"/>
<dbReference type="AlphaFoldDB" id="A8ABF2"/>
<evidence type="ECO:0000313" key="6">
    <source>
        <dbReference type="EMBL" id="ABU82254.1"/>
    </source>
</evidence>
<protein>
    <recommendedName>
        <fullName evidence="2">2-oxoacid oxidoreductase (ferredoxin)</fullName>
        <ecNumber evidence="2">1.2.7.11</ecNumber>
    </recommendedName>
</protein>
<evidence type="ECO:0000259" key="5">
    <source>
        <dbReference type="Pfam" id="PF02775"/>
    </source>
</evidence>
<evidence type="ECO:0000313" key="7">
    <source>
        <dbReference type="Proteomes" id="UP000000262"/>
    </source>
</evidence>
<evidence type="ECO:0000256" key="1">
    <source>
        <dbReference type="ARBA" id="ARBA00011631"/>
    </source>
</evidence>
<comment type="catalytic activity">
    <reaction evidence="4">
        <text>a 2-oxocarboxylate + 2 oxidized [2Fe-2S]-[ferredoxin] + CoA = an acyl-CoA + 2 reduced [2Fe-2S]-[ferredoxin] + CO2 + H(+)</text>
        <dbReference type="Rhea" id="RHEA:42316"/>
        <dbReference type="Rhea" id="RHEA-COMP:10000"/>
        <dbReference type="Rhea" id="RHEA-COMP:10001"/>
        <dbReference type="ChEBI" id="CHEBI:15378"/>
        <dbReference type="ChEBI" id="CHEBI:16526"/>
        <dbReference type="ChEBI" id="CHEBI:33737"/>
        <dbReference type="ChEBI" id="CHEBI:33738"/>
        <dbReference type="ChEBI" id="CHEBI:35179"/>
        <dbReference type="ChEBI" id="CHEBI:57287"/>
        <dbReference type="ChEBI" id="CHEBI:58342"/>
        <dbReference type="EC" id="1.2.7.11"/>
    </reaction>
</comment>
<dbReference type="STRING" id="453591.Igni_1077"/>
<dbReference type="InterPro" id="IPR029061">
    <property type="entry name" value="THDP-binding"/>
</dbReference>
<dbReference type="GO" id="GO:0030976">
    <property type="term" value="F:thiamine pyrophosphate binding"/>
    <property type="evidence" value="ECO:0007669"/>
    <property type="project" value="InterPro"/>
</dbReference>
<dbReference type="eggNOG" id="arCOG01599">
    <property type="taxonomic scope" value="Archaea"/>
</dbReference>
<dbReference type="PhylomeDB" id="A8ABF2"/>
<organism evidence="6 7">
    <name type="scientific">Ignicoccus hospitalis (strain KIN4/I / DSM 18386 / JCM 14125)</name>
    <dbReference type="NCBI Taxonomy" id="453591"/>
    <lineage>
        <taxon>Archaea</taxon>
        <taxon>Thermoproteota</taxon>
        <taxon>Thermoprotei</taxon>
        <taxon>Desulfurococcales</taxon>
        <taxon>Desulfurococcaceae</taxon>
        <taxon>Ignicoccus</taxon>
    </lineage>
</organism>
<dbReference type="CDD" id="cd03375">
    <property type="entry name" value="TPP_OGFOR"/>
    <property type="match status" value="1"/>
</dbReference>
<proteinExistence type="predicted"/>
<comment type="subunit">
    <text evidence="1">Heterodimer composed of an alpha and a beta subunit.</text>
</comment>
<dbReference type="InterPro" id="IPR011766">
    <property type="entry name" value="TPP_enzyme_TPP-bd"/>
</dbReference>
<dbReference type="KEGG" id="iho:Igni_1077"/>
<keyword evidence="7" id="KW-1185">Reference proteome</keyword>
<reference evidence="6 7" key="1">
    <citation type="journal article" date="2008" name="Genome Biol.">
        <title>A genomic analysis of the archaeal system Ignicoccus hospitalis-Nanoarchaeum equitans.</title>
        <authorList>
            <person name="Podar M."/>
            <person name="Anderson I."/>
            <person name="Makarova K.S."/>
            <person name="Elkins J.G."/>
            <person name="Ivanova N."/>
            <person name="Wall M.A."/>
            <person name="Lykidis A."/>
            <person name="Mavromatis K."/>
            <person name="Sun H."/>
            <person name="Hudson M.E."/>
            <person name="Chen W."/>
            <person name="Deciu C."/>
            <person name="Hutchison D."/>
            <person name="Eads J.R."/>
            <person name="Anderson A."/>
            <person name="Fernandes F."/>
            <person name="Szeto E."/>
            <person name="Lapidus A."/>
            <person name="Kyrpides N.C."/>
            <person name="Saier M.H.Jr."/>
            <person name="Richardson P.M."/>
            <person name="Rachel R."/>
            <person name="Huber H."/>
            <person name="Eisen J.A."/>
            <person name="Koonin E.V."/>
            <person name="Keller M."/>
            <person name="Stetter K.O."/>
        </authorList>
    </citation>
    <scope>NUCLEOTIDE SEQUENCE [LARGE SCALE GENOMIC DNA]</scope>
    <source>
        <strain evidence="7">KIN4/I / DSM 18386 / JCM 14125</strain>
    </source>
</reference>
<name>A8ABF2_IGNH4</name>
<dbReference type="GO" id="GO:0018491">
    <property type="term" value="F:2-oxobutyrate synthase activity"/>
    <property type="evidence" value="ECO:0007669"/>
    <property type="project" value="UniProtKB-ARBA"/>
</dbReference>
<evidence type="ECO:0000256" key="4">
    <source>
        <dbReference type="ARBA" id="ARBA00048893"/>
    </source>
</evidence>
<dbReference type="GO" id="GO:0019164">
    <property type="term" value="F:pyruvate synthase activity"/>
    <property type="evidence" value="ECO:0007669"/>
    <property type="project" value="UniProtKB-ARBA"/>
</dbReference>